<dbReference type="EMBL" id="FQUO01000011">
    <property type="protein sequence ID" value="SHF73015.1"/>
    <property type="molecule type" value="Genomic_DNA"/>
</dbReference>
<accession>A0A1M5E1C8</accession>
<feature type="transmembrane region" description="Helical" evidence="6">
    <location>
        <begin position="126"/>
        <end position="148"/>
    </location>
</feature>
<keyword evidence="4 6" id="KW-1133">Transmembrane helix</keyword>
<dbReference type="PANTHER" id="PTHR30250">
    <property type="entry name" value="PST FAMILY PREDICTED COLANIC ACID TRANSPORTER"/>
    <property type="match status" value="1"/>
</dbReference>
<evidence type="ECO:0000256" key="6">
    <source>
        <dbReference type="SAM" id="Phobius"/>
    </source>
</evidence>
<organism evidence="7 8">
    <name type="scientific">Cnuella takakiae</name>
    <dbReference type="NCBI Taxonomy" id="1302690"/>
    <lineage>
        <taxon>Bacteria</taxon>
        <taxon>Pseudomonadati</taxon>
        <taxon>Bacteroidota</taxon>
        <taxon>Chitinophagia</taxon>
        <taxon>Chitinophagales</taxon>
        <taxon>Chitinophagaceae</taxon>
        <taxon>Cnuella</taxon>
    </lineage>
</organism>
<keyword evidence="2" id="KW-1003">Cell membrane</keyword>
<feature type="transmembrane region" description="Helical" evidence="6">
    <location>
        <begin position="373"/>
        <end position="395"/>
    </location>
</feature>
<proteinExistence type="predicted"/>
<reference evidence="7 8" key="1">
    <citation type="submission" date="2016-11" db="EMBL/GenBank/DDBJ databases">
        <authorList>
            <person name="Jaros S."/>
            <person name="Januszkiewicz K."/>
            <person name="Wedrychowicz H."/>
        </authorList>
    </citation>
    <scope>NUCLEOTIDE SEQUENCE [LARGE SCALE GENOMIC DNA]</scope>
    <source>
        <strain evidence="7 8">DSM 26897</strain>
    </source>
</reference>
<name>A0A1M5E1C8_9BACT</name>
<feature type="transmembrane region" description="Helical" evidence="6">
    <location>
        <begin position="401"/>
        <end position="420"/>
    </location>
</feature>
<feature type="transmembrane region" description="Helical" evidence="6">
    <location>
        <begin position="465"/>
        <end position="482"/>
    </location>
</feature>
<feature type="transmembrane region" description="Helical" evidence="6">
    <location>
        <begin position="303"/>
        <end position="329"/>
    </location>
</feature>
<comment type="subcellular location">
    <subcellularLocation>
        <location evidence="1">Cell membrane</location>
        <topology evidence="1">Multi-pass membrane protein</topology>
    </subcellularLocation>
</comment>
<dbReference type="InterPro" id="IPR050833">
    <property type="entry name" value="Poly_Biosynth_Transport"/>
</dbReference>
<keyword evidence="5 6" id="KW-0472">Membrane</keyword>
<feature type="transmembrane region" description="Helical" evidence="6">
    <location>
        <begin position="80"/>
        <end position="106"/>
    </location>
</feature>
<evidence type="ECO:0000256" key="1">
    <source>
        <dbReference type="ARBA" id="ARBA00004651"/>
    </source>
</evidence>
<feature type="transmembrane region" description="Helical" evidence="6">
    <location>
        <begin position="186"/>
        <end position="205"/>
    </location>
</feature>
<dbReference type="PANTHER" id="PTHR30250:SF11">
    <property type="entry name" value="O-ANTIGEN TRANSPORTER-RELATED"/>
    <property type="match status" value="1"/>
</dbReference>
<evidence type="ECO:0000256" key="3">
    <source>
        <dbReference type="ARBA" id="ARBA00022692"/>
    </source>
</evidence>
<feature type="transmembrane region" description="Helical" evidence="6">
    <location>
        <begin position="341"/>
        <end position="361"/>
    </location>
</feature>
<keyword evidence="3 6" id="KW-0812">Transmembrane</keyword>
<dbReference type="Proteomes" id="UP000184368">
    <property type="component" value="Unassembled WGS sequence"/>
</dbReference>
<evidence type="ECO:0000256" key="5">
    <source>
        <dbReference type="ARBA" id="ARBA00023136"/>
    </source>
</evidence>
<dbReference type="STRING" id="1302690.BUE76_19400"/>
<evidence type="ECO:0000313" key="7">
    <source>
        <dbReference type="EMBL" id="SHF73015.1"/>
    </source>
</evidence>
<feature type="transmembrane region" description="Helical" evidence="6">
    <location>
        <begin position="441"/>
        <end position="459"/>
    </location>
</feature>
<evidence type="ECO:0000256" key="4">
    <source>
        <dbReference type="ARBA" id="ARBA00022989"/>
    </source>
</evidence>
<feature type="transmembrane region" description="Helical" evidence="6">
    <location>
        <begin position="41"/>
        <end position="59"/>
    </location>
</feature>
<sequence length="507" mass="56248">MSTRKRILEGSATSWLKIILTFMTQLVLVPFYLSYWSAEIYGVWIGITSLLTLLQILDMGHHNFLEYEFYKLAGTDKVQFAQFLSSGLLISILLGLLQLLLIYVLIEANFISDIFKDVDRGLIEDAGSVLLIQGITWCVTGSPGGLLVRALYSFGYLPRMGWWGIAFTILTSVAPLLAVIQGAGLLEAGAALAGATLFYYLMMFWDIKKQLRKIALPFVRPSTGIGWINLYKSSVLSYKAVMELLRQQGVRLILAPMVGSKALVDFATMRTGANTMLQGLGTITNPMMPELMKFLLARDQKKVALTFSVVWLMLMLVLAPGALLLQAYVAPLFTIWTIGKIAFDPTVFGLLSMTVLVYAYAQPSISIVVGNNLLKPQFVITTSSSVLLIILLLLFVPPVGIKGASAALLMVEIFVAIFYNHYAQIWLEGNSVKWPRSLAKMASFSVFITAVAFFIMHVAPGFKLMILFASLVILLMNAIRYLKVAPIEMGAIIKNRGRKYFELLRGR</sequence>
<protein>
    <submittedName>
        <fullName evidence="7">Membrane protein involved in the export of O-antigen and teichoic acid</fullName>
    </submittedName>
</protein>
<keyword evidence="8" id="KW-1185">Reference proteome</keyword>
<dbReference type="GO" id="GO:0005886">
    <property type="term" value="C:plasma membrane"/>
    <property type="evidence" value="ECO:0007669"/>
    <property type="project" value="UniProtKB-SubCell"/>
</dbReference>
<dbReference type="AlphaFoldDB" id="A0A1M5E1C8"/>
<evidence type="ECO:0000313" key="8">
    <source>
        <dbReference type="Proteomes" id="UP000184368"/>
    </source>
</evidence>
<feature type="transmembrane region" description="Helical" evidence="6">
    <location>
        <begin position="12"/>
        <end position="35"/>
    </location>
</feature>
<gene>
    <name evidence="7" type="ORF">SAMN05444008_111166</name>
</gene>
<evidence type="ECO:0000256" key="2">
    <source>
        <dbReference type="ARBA" id="ARBA00022475"/>
    </source>
</evidence>
<feature type="transmembrane region" description="Helical" evidence="6">
    <location>
        <begin position="160"/>
        <end position="180"/>
    </location>
</feature>